<protein>
    <recommendedName>
        <fullName evidence="11">Receptor-like serine/threonine-protein kinase</fullName>
        <ecNumber evidence="11">2.7.11.1</ecNumber>
    </recommendedName>
</protein>
<dbReference type="PROSITE" id="PS00108">
    <property type="entry name" value="PROTEIN_KINASE_ST"/>
    <property type="match status" value="1"/>
</dbReference>
<evidence type="ECO:0000259" key="14">
    <source>
        <dbReference type="PROSITE" id="PS50927"/>
    </source>
</evidence>
<dbReference type="SUPFAM" id="SSF51110">
    <property type="entry name" value="alpha-D-mannose-specific plant lectins"/>
    <property type="match status" value="1"/>
</dbReference>
<gene>
    <name evidence="16" type="ORF">SSX86_018430</name>
</gene>
<keyword evidence="6 11" id="KW-0067">ATP-binding</keyword>
<dbReference type="CDD" id="cd01098">
    <property type="entry name" value="PAN_AP_plant"/>
    <property type="match status" value="1"/>
</dbReference>
<dbReference type="Pfam" id="PF01453">
    <property type="entry name" value="B_lectin"/>
    <property type="match status" value="1"/>
</dbReference>
<organism evidence="16 17">
    <name type="scientific">Deinandra increscens subsp. villosa</name>
    <dbReference type="NCBI Taxonomy" id="3103831"/>
    <lineage>
        <taxon>Eukaryota</taxon>
        <taxon>Viridiplantae</taxon>
        <taxon>Streptophyta</taxon>
        <taxon>Embryophyta</taxon>
        <taxon>Tracheophyta</taxon>
        <taxon>Spermatophyta</taxon>
        <taxon>Magnoliopsida</taxon>
        <taxon>eudicotyledons</taxon>
        <taxon>Gunneridae</taxon>
        <taxon>Pentapetalae</taxon>
        <taxon>asterids</taxon>
        <taxon>campanulids</taxon>
        <taxon>Asterales</taxon>
        <taxon>Asteraceae</taxon>
        <taxon>Asteroideae</taxon>
        <taxon>Heliantheae alliance</taxon>
        <taxon>Madieae</taxon>
        <taxon>Madiinae</taxon>
        <taxon>Deinandra</taxon>
    </lineage>
</organism>
<dbReference type="Pfam" id="PF08276">
    <property type="entry name" value="PAN_2"/>
    <property type="match status" value="1"/>
</dbReference>
<dbReference type="SMART" id="SM00473">
    <property type="entry name" value="PAN_AP"/>
    <property type="match status" value="1"/>
</dbReference>
<dbReference type="FunFam" id="1.10.510.10:FF:000060">
    <property type="entry name" value="G-type lectin S-receptor-like serine/threonine-protein kinase"/>
    <property type="match status" value="1"/>
</dbReference>
<reference evidence="16 17" key="1">
    <citation type="submission" date="2024-04" db="EMBL/GenBank/DDBJ databases">
        <title>The reference genome of an endangered Asteraceae, Deinandra increscens subsp. villosa, native to the Central Coast of California.</title>
        <authorList>
            <person name="Guilliams M."/>
            <person name="Hasenstab-Lehman K."/>
            <person name="Meyer R."/>
            <person name="Mcevoy S."/>
        </authorList>
    </citation>
    <scope>NUCLEOTIDE SEQUENCE [LARGE SCALE GENOMIC DNA]</scope>
    <source>
        <tissue evidence="16">Leaf</tissue>
    </source>
</reference>
<dbReference type="InterPro" id="IPR011009">
    <property type="entry name" value="Kinase-like_dom_sf"/>
</dbReference>
<dbReference type="InterPro" id="IPR001480">
    <property type="entry name" value="Bulb-type_lectin_dom"/>
</dbReference>
<dbReference type="EC" id="2.7.11.1" evidence="11"/>
<evidence type="ECO:0000259" key="13">
    <source>
        <dbReference type="PROSITE" id="PS50011"/>
    </source>
</evidence>
<dbReference type="PROSITE" id="PS50927">
    <property type="entry name" value="BULB_LECTIN"/>
    <property type="match status" value="1"/>
</dbReference>
<proteinExistence type="inferred from homology"/>
<evidence type="ECO:0000259" key="15">
    <source>
        <dbReference type="PROSITE" id="PS50948"/>
    </source>
</evidence>
<dbReference type="GO" id="GO:0048544">
    <property type="term" value="P:recognition of pollen"/>
    <property type="evidence" value="ECO:0007669"/>
    <property type="project" value="InterPro"/>
</dbReference>
<evidence type="ECO:0000256" key="3">
    <source>
        <dbReference type="ARBA" id="ARBA00022729"/>
    </source>
</evidence>
<keyword evidence="3" id="KW-0732">Signal</keyword>
<dbReference type="CDD" id="cd00028">
    <property type="entry name" value="B_lectin"/>
    <property type="match status" value="1"/>
</dbReference>
<evidence type="ECO:0000256" key="8">
    <source>
        <dbReference type="ARBA" id="ARBA00023180"/>
    </source>
</evidence>
<dbReference type="FunFam" id="2.90.10.10:FF:000004">
    <property type="entry name" value="G-type lectin S-receptor-like serine/threonine-protein kinase"/>
    <property type="match status" value="1"/>
</dbReference>
<feature type="domain" description="Bulb-type lectin" evidence="14">
    <location>
        <begin position="35"/>
        <end position="157"/>
    </location>
</feature>
<name>A0AAP0CVH6_9ASTR</name>
<feature type="domain" description="Apple" evidence="15">
    <location>
        <begin position="349"/>
        <end position="429"/>
    </location>
</feature>
<dbReference type="PANTHER" id="PTHR32444">
    <property type="entry name" value="BULB-TYPE LECTIN DOMAIN-CONTAINING PROTEIN"/>
    <property type="match status" value="1"/>
</dbReference>
<dbReference type="InterPro" id="IPR000858">
    <property type="entry name" value="S_locus_glycoprot_dom"/>
</dbReference>
<evidence type="ECO:0000256" key="7">
    <source>
        <dbReference type="ARBA" id="ARBA00023157"/>
    </source>
</evidence>
<dbReference type="PROSITE" id="PS50948">
    <property type="entry name" value="PAN"/>
    <property type="match status" value="1"/>
</dbReference>
<keyword evidence="4 11" id="KW-0547">Nucleotide-binding</keyword>
<dbReference type="AlphaFoldDB" id="A0AAP0CVH6"/>
<keyword evidence="12" id="KW-0472">Membrane</keyword>
<evidence type="ECO:0000256" key="1">
    <source>
        <dbReference type="ARBA" id="ARBA00022527"/>
    </source>
</evidence>
<dbReference type="Gene3D" id="1.10.510.10">
    <property type="entry name" value="Transferase(Phosphotransferase) domain 1"/>
    <property type="match status" value="1"/>
</dbReference>
<keyword evidence="12" id="KW-0812">Transmembrane</keyword>
<comment type="catalytic activity">
    <reaction evidence="10 11">
        <text>L-seryl-[protein] + ATP = O-phospho-L-seryl-[protein] + ADP + H(+)</text>
        <dbReference type="Rhea" id="RHEA:17989"/>
        <dbReference type="Rhea" id="RHEA-COMP:9863"/>
        <dbReference type="Rhea" id="RHEA-COMP:11604"/>
        <dbReference type="ChEBI" id="CHEBI:15378"/>
        <dbReference type="ChEBI" id="CHEBI:29999"/>
        <dbReference type="ChEBI" id="CHEBI:30616"/>
        <dbReference type="ChEBI" id="CHEBI:83421"/>
        <dbReference type="ChEBI" id="CHEBI:456216"/>
        <dbReference type="EC" id="2.7.11.1"/>
    </reaction>
</comment>
<evidence type="ECO:0000313" key="16">
    <source>
        <dbReference type="EMBL" id="KAK9061250.1"/>
    </source>
</evidence>
<evidence type="ECO:0000256" key="2">
    <source>
        <dbReference type="ARBA" id="ARBA00022679"/>
    </source>
</evidence>
<evidence type="ECO:0000256" key="9">
    <source>
        <dbReference type="ARBA" id="ARBA00047899"/>
    </source>
</evidence>
<dbReference type="GO" id="GO:0005524">
    <property type="term" value="F:ATP binding"/>
    <property type="evidence" value="ECO:0007669"/>
    <property type="project" value="UniProtKB-KW"/>
</dbReference>
<dbReference type="Proteomes" id="UP001408789">
    <property type="component" value="Unassembled WGS sequence"/>
</dbReference>
<dbReference type="SMART" id="SM00220">
    <property type="entry name" value="S_TKc"/>
    <property type="match status" value="1"/>
</dbReference>
<accession>A0AAP0CVH6</accession>
<sequence>MFKTRRKKIYQYMEFFHNFLLFGVLFSVFTNCIAQDTLAPYQAIEDGNTLVSTNEIYELGFFSPGSSRNRYLGIWYKNISPQTVVWVANRATPIKDSSGVLRVDINGTLLVIAGSNDTVVWSSNNTLTSINPVAQLLGSGNLVVRERDQESFIWQSFDYPGDNFLPGMKFGKDLVSGRDRRWVTWKSLDDPSPGEYTVFLDTNGFPQLFLGQGQDLVPRLRFGPWNGVTLNGLPSRKNNTIITHRFVMNDKEVYYMYLVNSSIPTRDYFTPEGNSIVLNWNDRTKQWSEYWNAYIGICSPYGLCGPYGRCDPYNSLGCSCMEGFEPKNPDDWSASQWSSGCRRRTALDCPNGNGFQVFKNVRVPDTRGSWYNWSMTLDECKVSCKRNCSCTAYANIEIVRGGSGCLLWFDELMDVRTVEDGHDLYVRMAVSDITIIPVPNSISKPSSNKRRLTVILSVSLSSALVIVILAILYAWRKKKRSQVQTQDKTRSLKLDWCDCYHIIHGIARGLLYLHQDSRIKIIHRDLKASNILLDAEMNPKISDFGLARVFRKHENEANTNTIVGTLGYISPEYATNGIISEKSDVFSFGVLVLEIVSGKKNRGFSETKDGDNLLAHAWGLYNEGKALELLGSNMYDSKVDFEVLRSIHIGLLCVQHHAKDRPTMSSVVLMFDQDDALPQPKQSAFFAKGGFSNPDQFSINEVTMTMLEAR</sequence>
<dbReference type="PROSITE" id="PS50011">
    <property type="entry name" value="PROTEIN_KINASE_DOM"/>
    <property type="match status" value="1"/>
</dbReference>
<dbReference type="GO" id="GO:0004674">
    <property type="term" value="F:protein serine/threonine kinase activity"/>
    <property type="evidence" value="ECO:0007669"/>
    <property type="project" value="UniProtKB-KW"/>
</dbReference>
<evidence type="ECO:0000313" key="17">
    <source>
        <dbReference type="Proteomes" id="UP001408789"/>
    </source>
</evidence>
<dbReference type="SMART" id="SM00108">
    <property type="entry name" value="B_lectin"/>
    <property type="match status" value="1"/>
</dbReference>
<dbReference type="InterPro" id="IPR000719">
    <property type="entry name" value="Prot_kinase_dom"/>
</dbReference>
<comment type="similarity">
    <text evidence="11">Belongs to the protein kinase superfamily. Ser/Thr protein kinase family.</text>
</comment>
<comment type="caution">
    <text evidence="16">The sequence shown here is derived from an EMBL/GenBank/DDBJ whole genome shotgun (WGS) entry which is preliminary data.</text>
</comment>
<dbReference type="PANTHER" id="PTHR32444:SF224">
    <property type="entry name" value="NON-SPECIFIC SERINE_THREONINE PROTEIN KINASE"/>
    <property type="match status" value="1"/>
</dbReference>
<evidence type="ECO:0000256" key="5">
    <source>
        <dbReference type="ARBA" id="ARBA00022777"/>
    </source>
</evidence>
<evidence type="ECO:0000256" key="11">
    <source>
        <dbReference type="PIRNR" id="PIRNR000641"/>
    </source>
</evidence>
<evidence type="ECO:0000256" key="10">
    <source>
        <dbReference type="ARBA" id="ARBA00048679"/>
    </source>
</evidence>
<comment type="catalytic activity">
    <reaction evidence="9 11">
        <text>L-threonyl-[protein] + ATP = O-phospho-L-threonyl-[protein] + ADP + H(+)</text>
        <dbReference type="Rhea" id="RHEA:46608"/>
        <dbReference type="Rhea" id="RHEA-COMP:11060"/>
        <dbReference type="Rhea" id="RHEA-COMP:11605"/>
        <dbReference type="ChEBI" id="CHEBI:15378"/>
        <dbReference type="ChEBI" id="CHEBI:30013"/>
        <dbReference type="ChEBI" id="CHEBI:30616"/>
        <dbReference type="ChEBI" id="CHEBI:61977"/>
        <dbReference type="ChEBI" id="CHEBI:456216"/>
        <dbReference type="EC" id="2.7.11.1"/>
    </reaction>
</comment>
<dbReference type="SUPFAM" id="SSF56112">
    <property type="entry name" value="Protein kinase-like (PK-like)"/>
    <property type="match status" value="1"/>
</dbReference>
<dbReference type="InterPro" id="IPR036426">
    <property type="entry name" value="Bulb-type_lectin_dom_sf"/>
</dbReference>
<keyword evidence="8" id="KW-0325">Glycoprotein</keyword>
<dbReference type="InterPro" id="IPR003609">
    <property type="entry name" value="Pan_app"/>
</dbReference>
<keyword evidence="12" id="KW-1133">Transmembrane helix</keyword>
<keyword evidence="7" id="KW-1015">Disulfide bond</keyword>
<dbReference type="Pfam" id="PF00069">
    <property type="entry name" value="Pkinase"/>
    <property type="match status" value="1"/>
</dbReference>
<dbReference type="InterPro" id="IPR008271">
    <property type="entry name" value="Ser/Thr_kinase_AS"/>
</dbReference>
<keyword evidence="2 11" id="KW-0808">Transferase</keyword>
<evidence type="ECO:0000256" key="12">
    <source>
        <dbReference type="SAM" id="Phobius"/>
    </source>
</evidence>
<keyword evidence="1 11" id="KW-0723">Serine/threonine-protein kinase</keyword>
<dbReference type="EMBL" id="JBCNJP010000019">
    <property type="protein sequence ID" value="KAK9061250.1"/>
    <property type="molecule type" value="Genomic_DNA"/>
</dbReference>
<dbReference type="Gene3D" id="2.90.10.10">
    <property type="entry name" value="Bulb-type lectin domain"/>
    <property type="match status" value="1"/>
</dbReference>
<keyword evidence="5 11" id="KW-0418">Kinase</keyword>
<dbReference type="InterPro" id="IPR024171">
    <property type="entry name" value="SRK-like_kinase"/>
</dbReference>
<dbReference type="Pfam" id="PF00954">
    <property type="entry name" value="S_locus_glycop"/>
    <property type="match status" value="1"/>
</dbReference>
<feature type="domain" description="Protein kinase" evidence="13">
    <location>
        <begin position="343"/>
        <end position="686"/>
    </location>
</feature>
<feature type="transmembrane region" description="Helical" evidence="12">
    <location>
        <begin position="452"/>
        <end position="475"/>
    </location>
</feature>
<keyword evidence="17" id="KW-1185">Reference proteome</keyword>
<dbReference type="PIRSF" id="PIRSF000641">
    <property type="entry name" value="SRK"/>
    <property type="match status" value="1"/>
</dbReference>
<evidence type="ECO:0000256" key="4">
    <source>
        <dbReference type="ARBA" id="ARBA00022741"/>
    </source>
</evidence>
<evidence type="ECO:0000256" key="6">
    <source>
        <dbReference type="ARBA" id="ARBA00022840"/>
    </source>
</evidence>